<evidence type="ECO:0000256" key="1">
    <source>
        <dbReference type="SAM" id="SignalP"/>
    </source>
</evidence>
<organism evidence="2 3">
    <name type="scientific">Sphingomonas alba</name>
    <dbReference type="NCBI Taxonomy" id="2908208"/>
    <lineage>
        <taxon>Bacteria</taxon>
        <taxon>Pseudomonadati</taxon>
        <taxon>Pseudomonadota</taxon>
        <taxon>Alphaproteobacteria</taxon>
        <taxon>Sphingomonadales</taxon>
        <taxon>Sphingomonadaceae</taxon>
        <taxon>Sphingomonas</taxon>
    </lineage>
</organism>
<keyword evidence="3" id="KW-1185">Reference proteome</keyword>
<proteinExistence type="predicted"/>
<gene>
    <name evidence="2" type="ORF">LZ536_04365</name>
</gene>
<protein>
    <submittedName>
        <fullName evidence="2">Methyltransferase</fullName>
    </submittedName>
</protein>
<dbReference type="InterPro" id="IPR016980">
    <property type="entry name" value="S-AdoMet-dep_MeTrfase_Alr7345"/>
</dbReference>
<dbReference type="InterPro" id="IPR029063">
    <property type="entry name" value="SAM-dependent_MTases_sf"/>
</dbReference>
<keyword evidence="2" id="KW-0489">Methyltransferase</keyword>
<dbReference type="GO" id="GO:0008168">
    <property type="term" value="F:methyltransferase activity"/>
    <property type="evidence" value="ECO:0007669"/>
    <property type="project" value="UniProtKB-KW"/>
</dbReference>
<evidence type="ECO:0000313" key="2">
    <source>
        <dbReference type="EMBL" id="MCL6683139.1"/>
    </source>
</evidence>
<sequence>MRKLFSFATAAAIALAAPAWSAPEPIAAAVANTSARSPNNVKLDESRKPAQVLKFLGLKSGMRVSDPFGGNLYWAEITAPIVGPKGRVSIWQPQQFYRQKTLDNFTAFNARQPNVYMRVSPFEAPNFPSNTYDFMLINLDYHDVYWESTKNGISRMDPDQWLKGVYDAMKPGAVVGVIDHVAAPGDTRATVEKYHRIDPATVKADFKRAGFKLEAESDMLRNPADDHSLNVFDAKIRGKTDRFVFKFRKPR</sequence>
<keyword evidence="1" id="KW-0732">Signal</keyword>
<name>A0ABT0RKH6_9SPHN</name>
<dbReference type="RefSeq" id="WP_249847082.1">
    <property type="nucleotide sequence ID" value="NZ_JAMGBD010000001.1"/>
</dbReference>
<accession>A0ABT0RKH6</accession>
<comment type="caution">
    <text evidence="2">The sequence shown here is derived from an EMBL/GenBank/DDBJ whole genome shotgun (WGS) entry which is preliminary data.</text>
</comment>
<dbReference type="Proteomes" id="UP001165363">
    <property type="component" value="Unassembled WGS sequence"/>
</dbReference>
<dbReference type="PIRSF" id="PIRSF031679">
    <property type="entry name" value="Mtase_Alr7345_prd"/>
    <property type="match status" value="1"/>
</dbReference>
<dbReference type="SUPFAM" id="SSF53335">
    <property type="entry name" value="S-adenosyl-L-methionine-dependent methyltransferases"/>
    <property type="match status" value="1"/>
</dbReference>
<reference evidence="2" key="1">
    <citation type="submission" date="2022-05" db="EMBL/GenBank/DDBJ databases">
        <authorList>
            <person name="Jo J.-H."/>
            <person name="Im W.-T."/>
        </authorList>
    </citation>
    <scope>NUCLEOTIDE SEQUENCE</scope>
    <source>
        <strain evidence="2">SE158</strain>
    </source>
</reference>
<dbReference type="Gene3D" id="3.40.50.150">
    <property type="entry name" value="Vaccinia Virus protein VP39"/>
    <property type="match status" value="1"/>
</dbReference>
<dbReference type="GO" id="GO:0032259">
    <property type="term" value="P:methylation"/>
    <property type="evidence" value="ECO:0007669"/>
    <property type="project" value="UniProtKB-KW"/>
</dbReference>
<dbReference type="EMBL" id="JAMGBD010000001">
    <property type="protein sequence ID" value="MCL6683139.1"/>
    <property type="molecule type" value="Genomic_DNA"/>
</dbReference>
<feature type="signal peptide" evidence="1">
    <location>
        <begin position="1"/>
        <end position="21"/>
    </location>
</feature>
<feature type="chain" id="PRO_5045526761" evidence="1">
    <location>
        <begin position="22"/>
        <end position="251"/>
    </location>
</feature>
<keyword evidence="2" id="KW-0808">Transferase</keyword>
<evidence type="ECO:0000313" key="3">
    <source>
        <dbReference type="Proteomes" id="UP001165363"/>
    </source>
</evidence>